<dbReference type="EMBL" id="NBWU01000005">
    <property type="protein sequence ID" value="PCE63443.1"/>
    <property type="molecule type" value="Genomic_DNA"/>
</dbReference>
<sequence length="944" mass="98257">MNVKPLLFGLCFVLFNFSWGQIKIGDNPQNLHPASVLELESLDRALVIPRVTEIQMQAIQPLHGALVYNTDSQCVHYYNGTAWTSLCSTVDANTTNVSLTMENNRLILTDSDDNTVDIGLVDINPGFTSDRSLVIEHDTANNSYDLKVGIIGSEHIIDGSLSSVDIGNGSITSEKINDLNITNEKLSQGAVTNEKIANTTITPIKMDPQGLPESVLMTNTNGTSVEWVARDVLISVETDGTTITGNGSVTNPIQLATSVSGQIANNSTNITNNTSAINTHITDDGDISASNETNTQFAVNGGNLEITDSQGTLGVALSDIGSDDQQIETFGFDAASNTLSLAVENDNQPVQTVDLSNFTGDGSITSTDLNVTGGANATLENVTLSIANDVITATKLNPDVAGTGLSQNIGNGSLEIAIDGVGLNNLANGNTNGQVMQWDGTDWVLVDDSTLDITETDGTIGNEVTNATAGGALTRNGMGTNADPYTLDISTDGVDRTRINANVAGTGLTQNANGSIEIDLDGVALTNIVNGTAVGQIMQWNGTDWVLVDDSTLDITETDGTIGNEVTNATAGGALTRNGMGTNADPYTLDISTDGVDRTRINANVAGTGLTQNADGSLEIDLDGVALTNIANGTAVGQIMQWNGTDWVLVDDSTLDITETDGTIGNEVTNATAGGALTRNGMGTNADPYTLDISTDGVDRTRINANVAGTGLTQNADGSIEIDLDGVALTNIANGTAVGQIMQWNGTDWVLVDDSTLDITETDGTIGNEVTNATAGGALTRNGMGTNVDPYTLDINTDGVDRTRINADVAGNGLIQNATTGALELDESLGTKNINSTGTLQIGATTINSSFTLPIRPVNSDIVVGNNDYTLILNPGVSQVTLPPANASIGRVINLKNLTGGNVNVIHPSTLNIFISSSGANITLIQINSTVTLQSDGTNWQQIN</sequence>
<evidence type="ECO:0000313" key="1">
    <source>
        <dbReference type="EMBL" id="PCE63443.1"/>
    </source>
</evidence>
<protein>
    <submittedName>
        <fullName evidence="1">Uncharacterized protein</fullName>
    </submittedName>
</protein>
<comment type="caution">
    <text evidence="1">The sequence shown here is derived from an EMBL/GenBank/DDBJ whole genome shotgun (WGS) entry which is preliminary data.</text>
</comment>
<dbReference type="RefSeq" id="WP_097443396.1">
    <property type="nucleotide sequence ID" value="NZ_NBWU01000005.1"/>
</dbReference>
<accession>A0A2A4G4S7</accession>
<dbReference type="Proteomes" id="UP000219559">
    <property type="component" value="Unassembled WGS sequence"/>
</dbReference>
<keyword evidence="2" id="KW-1185">Reference proteome</keyword>
<dbReference type="OrthoDB" id="9808953at2"/>
<evidence type="ECO:0000313" key="2">
    <source>
        <dbReference type="Proteomes" id="UP000219559"/>
    </source>
</evidence>
<gene>
    <name evidence="1" type="ORF">B7P33_14620</name>
</gene>
<name>A0A2A4G4S7_9FLAO</name>
<organism evidence="1 2">
    <name type="scientific">Sediminicola luteus</name>
    <dbReference type="NCBI Taxonomy" id="319238"/>
    <lineage>
        <taxon>Bacteria</taxon>
        <taxon>Pseudomonadati</taxon>
        <taxon>Bacteroidota</taxon>
        <taxon>Flavobacteriia</taxon>
        <taxon>Flavobacteriales</taxon>
        <taxon>Flavobacteriaceae</taxon>
        <taxon>Sediminicola</taxon>
    </lineage>
</organism>
<dbReference type="AlphaFoldDB" id="A0A2A4G4S7"/>
<reference evidence="1 2" key="1">
    <citation type="submission" date="2017-04" db="EMBL/GenBank/DDBJ databases">
        <title>A new member of the family Flavobacteriaceae isolated from ascidians.</title>
        <authorList>
            <person name="Chen L."/>
        </authorList>
    </citation>
    <scope>NUCLEOTIDE SEQUENCE [LARGE SCALE GENOMIC DNA]</scope>
    <source>
        <strain evidence="1 2">HQA918</strain>
    </source>
</reference>
<proteinExistence type="predicted"/>